<evidence type="ECO:0000256" key="4">
    <source>
        <dbReference type="ARBA" id="ARBA00012827"/>
    </source>
</evidence>
<evidence type="ECO:0000313" key="12">
    <source>
        <dbReference type="EMBL" id="TDW95849.1"/>
    </source>
</evidence>
<dbReference type="InterPro" id="IPR001783">
    <property type="entry name" value="Lumazine-bd"/>
</dbReference>
<dbReference type="GO" id="GO:0004746">
    <property type="term" value="F:riboflavin synthase activity"/>
    <property type="evidence" value="ECO:0007669"/>
    <property type="project" value="UniProtKB-UniRule"/>
</dbReference>
<dbReference type="AlphaFoldDB" id="A0A4R8DEA1"/>
<comment type="function">
    <text evidence="2">Catalyzes the dismutation of two molecules of 6,7-dimethyl-8-ribityllumazine, resulting in the formation of riboflavin and 5-amino-6-(D-ribitylamino)uracil.</text>
</comment>
<evidence type="ECO:0000256" key="1">
    <source>
        <dbReference type="ARBA" id="ARBA00000968"/>
    </source>
</evidence>
<dbReference type="RefSeq" id="WP_133995586.1">
    <property type="nucleotide sequence ID" value="NZ_SODV01000002.1"/>
</dbReference>
<dbReference type="EMBL" id="SODV01000002">
    <property type="protein sequence ID" value="TDW95849.1"/>
    <property type="molecule type" value="Genomic_DNA"/>
</dbReference>
<dbReference type="Proteomes" id="UP000294498">
    <property type="component" value="Unassembled WGS sequence"/>
</dbReference>
<dbReference type="InterPro" id="IPR023366">
    <property type="entry name" value="ATP_synth_asu-like_sf"/>
</dbReference>
<comment type="caution">
    <text evidence="12">The sequence shown here is derived from an EMBL/GenBank/DDBJ whole genome shotgun (WGS) entry which is preliminary data.</text>
</comment>
<dbReference type="InterPro" id="IPR026017">
    <property type="entry name" value="Lumazine-bd_dom"/>
</dbReference>
<comment type="catalytic activity">
    <reaction evidence="1">
        <text>2 6,7-dimethyl-8-(1-D-ribityl)lumazine + H(+) = 5-amino-6-(D-ribitylamino)uracil + riboflavin</text>
        <dbReference type="Rhea" id="RHEA:20772"/>
        <dbReference type="ChEBI" id="CHEBI:15378"/>
        <dbReference type="ChEBI" id="CHEBI:15934"/>
        <dbReference type="ChEBI" id="CHEBI:57986"/>
        <dbReference type="ChEBI" id="CHEBI:58201"/>
        <dbReference type="EC" id="2.5.1.9"/>
    </reaction>
</comment>
<evidence type="ECO:0000259" key="11">
    <source>
        <dbReference type="PROSITE" id="PS51177"/>
    </source>
</evidence>
<dbReference type="PIRSF" id="PIRSF000498">
    <property type="entry name" value="Riboflavin_syn_A"/>
    <property type="match status" value="1"/>
</dbReference>
<dbReference type="FunFam" id="2.40.30.20:FF:000004">
    <property type="entry name" value="Riboflavin synthase, alpha subunit"/>
    <property type="match status" value="1"/>
</dbReference>
<name>A0A4R8DEA1_9BACT</name>
<comment type="pathway">
    <text evidence="3">Cofactor biosynthesis; riboflavin biosynthesis; riboflavin from 2-hydroxy-3-oxobutyl phosphate and 5-amino-6-(D-ribitylamino)uracil: step 2/2.</text>
</comment>
<evidence type="ECO:0000256" key="7">
    <source>
        <dbReference type="ARBA" id="ARBA00022679"/>
    </source>
</evidence>
<dbReference type="SUPFAM" id="SSF63380">
    <property type="entry name" value="Riboflavin synthase domain-like"/>
    <property type="match status" value="2"/>
</dbReference>
<evidence type="ECO:0000313" key="13">
    <source>
        <dbReference type="Proteomes" id="UP000294498"/>
    </source>
</evidence>
<dbReference type="PROSITE" id="PS51177">
    <property type="entry name" value="LUMAZINE_BIND"/>
    <property type="match status" value="2"/>
</dbReference>
<dbReference type="NCBIfam" id="TIGR00187">
    <property type="entry name" value="ribE"/>
    <property type="match status" value="1"/>
</dbReference>
<evidence type="ECO:0000256" key="3">
    <source>
        <dbReference type="ARBA" id="ARBA00004887"/>
    </source>
</evidence>
<feature type="domain" description="Lumazine-binding" evidence="11">
    <location>
        <begin position="96"/>
        <end position="192"/>
    </location>
</feature>
<dbReference type="PANTHER" id="PTHR21098">
    <property type="entry name" value="RIBOFLAVIN SYNTHASE ALPHA CHAIN"/>
    <property type="match status" value="1"/>
</dbReference>
<evidence type="ECO:0000256" key="9">
    <source>
        <dbReference type="NCBIfam" id="TIGR00187"/>
    </source>
</evidence>
<dbReference type="OrthoDB" id="9788537at2"/>
<gene>
    <name evidence="12" type="ORF">EDB95_3664</name>
</gene>
<sequence>MFTGIIESLGKIHSVSISGTNKTFWVSSPLSSGFKVDQSVSHSGACLTVEEVKGDLHRVTAIQETLDKTNLGSWKEGTLVNLERCMQQGGRLDGHIVQGHVDTTGTCTGVKDLHGSWEYRISFPPSFAPLVIEKGSISLNGISLTIFDVALDAFSVAIIPYTYTHTTMQTLRPGDTVNIEFDMIGKYVQRQAEVHLLAARA</sequence>
<dbReference type="EC" id="2.5.1.9" evidence="4 9"/>
<feature type="repeat" description="Lumazine-binding" evidence="10">
    <location>
        <begin position="1"/>
        <end position="95"/>
    </location>
</feature>
<keyword evidence="6" id="KW-0686">Riboflavin biosynthesis</keyword>
<dbReference type="NCBIfam" id="NF006767">
    <property type="entry name" value="PRK09289.1"/>
    <property type="match status" value="1"/>
</dbReference>
<evidence type="ECO:0000256" key="8">
    <source>
        <dbReference type="ARBA" id="ARBA00022737"/>
    </source>
</evidence>
<organism evidence="12 13">
    <name type="scientific">Dinghuibacter silviterrae</name>
    <dbReference type="NCBI Taxonomy" id="1539049"/>
    <lineage>
        <taxon>Bacteria</taxon>
        <taxon>Pseudomonadati</taxon>
        <taxon>Bacteroidota</taxon>
        <taxon>Chitinophagia</taxon>
        <taxon>Chitinophagales</taxon>
        <taxon>Chitinophagaceae</taxon>
        <taxon>Dinghuibacter</taxon>
    </lineage>
</organism>
<evidence type="ECO:0000256" key="2">
    <source>
        <dbReference type="ARBA" id="ARBA00002803"/>
    </source>
</evidence>
<evidence type="ECO:0000256" key="10">
    <source>
        <dbReference type="PROSITE-ProRule" id="PRU00524"/>
    </source>
</evidence>
<keyword evidence="13" id="KW-1185">Reference proteome</keyword>
<keyword evidence="8" id="KW-0677">Repeat</keyword>
<evidence type="ECO:0000256" key="6">
    <source>
        <dbReference type="ARBA" id="ARBA00022619"/>
    </source>
</evidence>
<dbReference type="Pfam" id="PF00677">
    <property type="entry name" value="Lum_binding"/>
    <property type="match status" value="2"/>
</dbReference>
<dbReference type="CDD" id="cd00402">
    <property type="entry name" value="Riboflavin_synthase_like"/>
    <property type="match status" value="1"/>
</dbReference>
<evidence type="ECO:0000256" key="5">
    <source>
        <dbReference type="ARBA" id="ARBA00013950"/>
    </source>
</evidence>
<accession>A0A4R8DEA1</accession>
<dbReference type="InterPro" id="IPR017938">
    <property type="entry name" value="Riboflavin_synthase-like_b-brl"/>
</dbReference>
<dbReference type="GO" id="GO:0009231">
    <property type="term" value="P:riboflavin biosynthetic process"/>
    <property type="evidence" value="ECO:0007669"/>
    <property type="project" value="UniProtKB-KW"/>
</dbReference>
<keyword evidence="7" id="KW-0808">Transferase</keyword>
<dbReference type="Gene3D" id="2.40.30.20">
    <property type="match status" value="2"/>
</dbReference>
<proteinExistence type="predicted"/>
<reference evidence="12 13" key="1">
    <citation type="submission" date="2019-03" db="EMBL/GenBank/DDBJ databases">
        <title>Genomic Encyclopedia of Type Strains, Phase IV (KMG-IV): sequencing the most valuable type-strain genomes for metagenomic binning, comparative biology and taxonomic classification.</title>
        <authorList>
            <person name="Goeker M."/>
        </authorList>
    </citation>
    <scope>NUCLEOTIDE SEQUENCE [LARGE SCALE GENOMIC DNA]</scope>
    <source>
        <strain evidence="12 13">DSM 100059</strain>
    </source>
</reference>
<feature type="domain" description="Lumazine-binding" evidence="11">
    <location>
        <begin position="1"/>
        <end position="95"/>
    </location>
</feature>
<feature type="repeat" description="Lumazine-binding" evidence="10">
    <location>
        <begin position="96"/>
        <end position="192"/>
    </location>
</feature>
<dbReference type="PANTHER" id="PTHR21098:SF12">
    <property type="entry name" value="RIBOFLAVIN SYNTHASE"/>
    <property type="match status" value="1"/>
</dbReference>
<protein>
    <recommendedName>
        <fullName evidence="5 9">Riboflavin synthase</fullName>
        <ecNumber evidence="4 9">2.5.1.9</ecNumber>
    </recommendedName>
</protein>